<organism evidence="1 2">
    <name type="scientific">Enterococcus faecalis TX4248</name>
    <dbReference type="NCBI Taxonomy" id="749495"/>
    <lineage>
        <taxon>Bacteria</taxon>
        <taxon>Bacillati</taxon>
        <taxon>Bacillota</taxon>
        <taxon>Bacilli</taxon>
        <taxon>Lactobacillales</taxon>
        <taxon>Enterococcaceae</taxon>
        <taxon>Enterococcus</taxon>
    </lineage>
</organism>
<name>A0A125W214_ENTFL</name>
<dbReference type="AlphaFoldDB" id="A0A125W214"/>
<proteinExistence type="predicted"/>
<protein>
    <submittedName>
        <fullName evidence="1">Uncharacterized protein</fullName>
    </submittedName>
</protein>
<gene>
    <name evidence="1" type="ORF">HMPREF9498_02947</name>
</gene>
<reference evidence="2" key="1">
    <citation type="submission" date="2010-07" db="EMBL/GenBank/DDBJ databases">
        <authorList>
            <person name="Weinstock G."/>
            <person name="Sodergren E."/>
            <person name="Clifton S."/>
            <person name="Fulton L."/>
            <person name="Fulton B."/>
            <person name="Courtney L."/>
            <person name="Fronick C."/>
            <person name="Harrison M."/>
            <person name="Strong C."/>
            <person name="Farmer C."/>
            <person name="Delahaunty K."/>
            <person name="Markovic C."/>
            <person name="Hall O."/>
            <person name="Minx P."/>
            <person name="Tomlinson C."/>
            <person name="Mitreva M."/>
            <person name="Hou S."/>
            <person name="Chen J."/>
            <person name="Wollam A."/>
            <person name="Pepin K.H."/>
            <person name="Johnson M."/>
            <person name="Bhonagiri V."/>
            <person name="Zhang X."/>
            <person name="Suruliraj S."/>
            <person name="Warren W."/>
            <person name="Chinwalla A."/>
            <person name="Mardis E.R."/>
            <person name="Wilson R.K."/>
        </authorList>
    </citation>
    <scope>NUCLEOTIDE SEQUENCE [LARGE SCALE GENOMIC DNA]</scope>
    <source>
        <strain evidence="2">TX4248</strain>
    </source>
</reference>
<dbReference type="Proteomes" id="UP000004846">
    <property type="component" value="Unassembled WGS sequence"/>
</dbReference>
<evidence type="ECO:0000313" key="2">
    <source>
        <dbReference type="Proteomes" id="UP000004846"/>
    </source>
</evidence>
<comment type="caution">
    <text evidence="1">The sequence shown here is derived from an EMBL/GenBank/DDBJ whole genome shotgun (WGS) entry which is preliminary data.</text>
</comment>
<accession>A0A125W214</accession>
<evidence type="ECO:0000313" key="1">
    <source>
        <dbReference type="EMBL" id="EFM81415.1"/>
    </source>
</evidence>
<sequence>MGNKTEIKNPIINTYLNDFIDKYEISNSKAKDKHDLFEKYIN</sequence>
<dbReference type="RefSeq" id="WP_002402567.1">
    <property type="nucleotide sequence ID" value="NZ_GL454487.1"/>
</dbReference>
<dbReference type="EMBL" id="AEBR01000106">
    <property type="protein sequence ID" value="EFM81415.1"/>
    <property type="molecule type" value="Genomic_DNA"/>
</dbReference>
<dbReference type="HOGENOM" id="CLU_3251022_0_0_9"/>